<proteinExistence type="predicted"/>
<dbReference type="AlphaFoldDB" id="A0A250FNX2"/>
<dbReference type="Gene3D" id="2.40.30.170">
    <property type="match status" value="1"/>
</dbReference>
<evidence type="ECO:0000256" key="1">
    <source>
        <dbReference type="ARBA" id="ARBA00004196"/>
    </source>
</evidence>
<keyword evidence="2 3" id="KW-0175">Coiled coil</keyword>
<dbReference type="Proteomes" id="UP000217250">
    <property type="component" value="Chromosome"/>
</dbReference>
<feature type="coiled-coil region" evidence="3">
    <location>
        <begin position="65"/>
        <end position="151"/>
    </location>
</feature>
<dbReference type="Pfam" id="PF25990">
    <property type="entry name" value="Beta-barrel_YknX"/>
    <property type="match status" value="1"/>
</dbReference>
<dbReference type="GO" id="GO:0030313">
    <property type="term" value="C:cell envelope"/>
    <property type="evidence" value="ECO:0007669"/>
    <property type="project" value="UniProtKB-SubCell"/>
</dbReference>
<dbReference type="PANTHER" id="PTHR32347:SF23">
    <property type="entry name" value="BLL5650 PROTEIN"/>
    <property type="match status" value="1"/>
</dbReference>
<evidence type="ECO:0000256" key="3">
    <source>
        <dbReference type="SAM" id="Coils"/>
    </source>
</evidence>
<dbReference type="InterPro" id="IPR058636">
    <property type="entry name" value="Beta-barrel_YknX"/>
</dbReference>
<evidence type="ECO:0000313" key="5">
    <source>
        <dbReference type="EMBL" id="ATA86810.1"/>
    </source>
</evidence>
<dbReference type="EMBL" id="CP022386">
    <property type="protein sequence ID" value="ATA86810.1"/>
    <property type="molecule type" value="Genomic_DNA"/>
</dbReference>
<gene>
    <name evidence="5" type="ORF">CGC50_06310</name>
</gene>
<protein>
    <submittedName>
        <fullName evidence="5">HlyD family secretion protein</fullName>
    </submittedName>
</protein>
<organism evidence="5 6">
    <name type="scientific">Capnocytophaga gingivalis</name>
    <dbReference type="NCBI Taxonomy" id="1017"/>
    <lineage>
        <taxon>Bacteria</taxon>
        <taxon>Pseudomonadati</taxon>
        <taxon>Bacteroidota</taxon>
        <taxon>Flavobacteriia</taxon>
        <taxon>Flavobacteriales</taxon>
        <taxon>Flavobacteriaceae</taxon>
        <taxon>Capnocytophaga</taxon>
    </lineage>
</organism>
<comment type="subcellular location">
    <subcellularLocation>
        <location evidence="1">Cell envelope</location>
    </subcellularLocation>
</comment>
<sequence length="310" mass="34166">MKKITLITALAVLIACNNKPQFDASGNFIADEVIVSAQQTGQLIAYEVEEGKTLTEGQKVGQINVEVLKLQKEQVEATISSLKEKTLSPADQVALIRSQYEVQKAQLEQQERELTRVQQLVAGGAATQKQLDDLTALVDQLRKQLAVTQNQLKVSLTNINTQNRNVLSQEAPLQKNAQAVQAQINQGEIINPIAGTVLTNYALKGEMQTFGKPLYKIANIETLTLKAYITGDQLTQIKLGQQVTIRTDAGEGAQRTYQGEITYIASKAEFTPKTIQTKSERANLVYAIKVKVKNDGYLKIGMYGEVVFKK</sequence>
<dbReference type="OrthoDB" id="9778236at2"/>
<evidence type="ECO:0000259" key="4">
    <source>
        <dbReference type="Pfam" id="PF25990"/>
    </source>
</evidence>
<feature type="domain" description="YknX-like beta-barrel" evidence="4">
    <location>
        <begin position="225"/>
        <end position="302"/>
    </location>
</feature>
<dbReference type="PANTHER" id="PTHR32347">
    <property type="entry name" value="EFFLUX SYSTEM COMPONENT YKNX-RELATED"/>
    <property type="match status" value="1"/>
</dbReference>
<dbReference type="SUPFAM" id="SSF56954">
    <property type="entry name" value="Outer membrane efflux proteins (OEP)"/>
    <property type="match status" value="1"/>
</dbReference>
<evidence type="ECO:0000313" key="6">
    <source>
        <dbReference type="Proteomes" id="UP000217250"/>
    </source>
</evidence>
<dbReference type="PROSITE" id="PS51257">
    <property type="entry name" value="PROKAR_LIPOPROTEIN"/>
    <property type="match status" value="1"/>
</dbReference>
<name>A0A250FNX2_9FLAO</name>
<dbReference type="InterPro" id="IPR050465">
    <property type="entry name" value="UPF0194_transport"/>
</dbReference>
<accession>A0A250FNX2</accession>
<evidence type="ECO:0000256" key="2">
    <source>
        <dbReference type="ARBA" id="ARBA00023054"/>
    </source>
</evidence>
<reference evidence="6" key="1">
    <citation type="submission" date="2017-06" db="EMBL/GenBank/DDBJ databases">
        <title>Capnocytophaga spp. assemblies.</title>
        <authorList>
            <person name="Gulvik C.A."/>
        </authorList>
    </citation>
    <scope>NUCLEOTIDE SEQUENCE [LARGE SCALE GENOMIC DNA]</scope>
    <source>
        <strain evidence="6">H1496</strain>
    </source>
</reference>
<dbReference type="KEGG" id="cgh:CGC50_06310"/>
<dbReference type="RefSeq" id="WP_095910143.1">
    <property type="nucleotide sequence ID" value="NZ_CP022386.1"/>
</dbReference>
<dbReference type="GeneID" id="84808170"/>